<evidence type="ECO:0000313" key="1">
    <source>
        <dbReference type="EMBL" id="EPE96102.1"/>
    </source>
</evidence>
<keyword evidence="2" id="KW-1185">Reference proteome</keyword>
<evidence type="ECO:0000313" key="2">
    <source>
        <dbReference type="Proteomes" id="UP000014411"/>
    </source>
</evidence>
<name>S3HBJ5_9HYPH</name>
<dbReference type="EMBL" id="AEYE02000028">
    <property type="protein sequence ID" value="EPE96102.1"/>
    <property type="molecule type" value="Genomic_DNA"/>
</dbReference>
<comment type="caution">
    <text evidence="1">The sequence shown here is derived from an EMBL/GenBank/DDBJ whole genome shotgun (WGS) entry which is preliminary data.</text>
</comment>
<accession>S3HBJ5</accession>
<dbReference type="HOGENOM" id="CLU_2668509_0_0_5"/>
<protein>
    <submittedName>
        <fullName evidence="1">Electron transfer flavoprotein subunit alpha</fullName>
    </submittedName>
</protein>
<sequence>MAILLLDDHDGSHLSDQTAKTLTVASHIAKGQGSDITVLVAGKAPRLPPNCQAFPRCCLPKATSLPTIWPSHWPT</sequence>
<organism evidence="1 2">
    <name type="scientific">Rhizobium grahamii CCGE 502</name>
    <dbReference type="NCBI Taxonomy" id="990285"/>
    <lineage>
        <taxon>Bacteria</taxon>
        <taxon>Pseudomonadati</taxon>
        <taxon>Pseudomonadota</taxon>
        <taxon>Alphaproteobacteria</taxon>
        <taxon>Hyphomicrobiales</taxon>
        <taxon>Rhizobiaceae</taxon>
        <taxon>Rhizobium/Agrobacterium group</taxon>
        <taxon>Rhizobium</taxon>
    </lineage>
</organism>
<dbReference type="STRING" id="990285.RGCCGE502_21735"/>
<dbReference type="Proteomes" id="UP000014411">
    <property type="component" value="Unassembled WGS sequence"/>
</dbReference>
<gene>
    <name evidence="1" type="ORF">RGCCGE502_21735</name>
</gene>
<dbReference type="AlphaFoldDB" id="S3HBJ5"/>
<proteinExistence type="predicted"/>
<reference evidence="1 2" key="1">
    <citation type="journal article" date="2012" name="J. Bacteriol.">
        <title>Genome sequence of Rhizobium grahamii CCGE502, a broad-host-range symbiont with low nodulation competitiveness in Phaseolus vulgaris.</title>
        <authorList>
            <person name="Althabegoiti M.J."/>
            <person name="Lozano L."/>
            <person name="Torres-Tejerizo G."/>
            <person name="Ormeno-Orrillo E."/>
            <person name="Rogel M.A."/>
            <person name="Gonzalez V."/>
            <person name="Martinez-Romero E."/>
        </authorList>
    </citation>
    <scope>NUCLEOTIDE SEQUENCE [LARGE SCALE GENOMIC DNA]</scope>
    <source>
        <strain evidence="1 2">CCGE 502</strain>
    </source>
</reference>